<evidence type="ECO:0000256" key="4">
    <source>
        <dbReference type="ARBA" id="ARBA00023049"/>
    </source>
</evidence>
<keyword evidence="4" id="KW-0482">Metalloprotease</keyword>
<dbReference type="InterPro" id="IPR036059">
    <property type="entry name" value="TldD/PmbA_sf"/>
</dbReference>
<keyword evidence="2" id="KW-0645">Protease</keyword>
<dbReference type="InterPro" id="IPR045570">
    <property type="entry name" value="Metalloprtase-TldD/E_cen_dom"/>
</dbReference>
<dbReference type="GO" id="GO:0008237">
    <property type="term" value="F:metallopeptidase activity"/>
    <property type="evidence" value="ECO:0007669"/>
    <property type="project" value="UniProtKB-KW"/>
</dbReference>
<proteinExistence type="inferred from homology"/>
<dbReference type="Pfam" id="PF01523">
    <property type="entry name" value="PmbA_TldD_1st"/>
    <property type="match status" value="1"/>
</dbReference>
<evidence type="ECO:0000313" key="9">
    <source>
        <dbReference type="Proteomes" id="UP000322454"/>
    </source>
</evidence>
<evidence type="ECO:0000259" key="6">
    <source>
        <dbReference type="Pfam" id="PF19289"/>
    </source>
</evidence>
<dbReference type="InterPro" id="IPR025502">
    <property type="entry name" value="TldD"/>
</dbReference>
<dbReference type="AlphaFoldDB" id="A0A520XEQ5"/>
<dbReference type="PANTHER" id="PTHR30624">
    <property type="entry name" value="UNCHARACTERIZED PROTEIN TLDD AND PMBA"/>
    <property type="match status" value="1"/>
</dbReference>
<evidence type="ECO:0000259" key="7">
    <source>
        <dbReference type="Pfam" id="PF19290"/>
    </source>
</evidence>
<organism evidence="8 9">
    <name type="scientific">Candidatus Acidulodesulfobacterium acidiphilum</name>
    <dbReference type="NCBI Taxonomy" id="2597224"/>
    <lineage>
        <taxon>Bacteria</taxon>
        <taxon>Deltaproteobacteria</taxon>
        <taxon>Candidatus Acidulodesulfobacterales</taxon>
        <taxon>Candidatus Acidulodesulfobacterium</taxon>
    </lineage>
</organism>
<dbReference type="InterPro" id="IPR051463">
    <property type="entry name" value="Peptidase_U62_metallo"/>
</dbReference>
<dbReference type="PANTHER" id="PTHR30624:SF4">
    <property type="entry name" value="METALLOPROTEASE TLDD"/>
    <property type="match status" value="1"/>
</dbReference>
<dbReference type="EMBL" id="SHMQ01000007">
    <property type="protein sequence ID" value="RZV39687.1"/>
    <property type="molecule type" value="Genomic_DNA"/>
</dbReference>
<accession>A0A520XEQ5</accession>
<dbReference type="Gene3D" id="3.30.2290.10">
    <property type="entry name" value="PmbA/TldD superfamily"/>
    <property type="match status" value="1"/>
</dbReference>
<dbReference type="Pfam" id="PF19290">
    <property type="entry name" value="PmbA_TldD_2nd"/>
    <property type="match status" value="1"/>
</dbReference>
<dbReference type="Pfam" id="PF19289">
    <property type="entry name" value="PmbA_TldD_3rd"/>
    <property type="match status" value="1"/>
</dbReference>
<feature type="domain" description="Metalloprotease TldD/E N-terminal" evidence="5">
    <location>
        <begin position="24"/>
        <end position="87"/>
    </location>
</feature>
<protein>
    <submittedName>
        <fullName evidence="8">TldD/PmbA family protein</fullName>
    </submittedName>
</protein>
<dbReference type="InterPro" id="IPR035068">
    <property type="entry name" value="TldD/PmbA_N"/>
</dbReference>
<dbReference type="PIRSF" id="PIRSF004919">
    <property type="entry name" value="TldD"/>
    <property type="match status" value="1"/>
</dbReference>
<evidence type="ECO:0000256" key="1">
    <source>
        <dbReference type="ARBA" id="ARBA00005836"/>
    </source>
</evidence>
<evidence type="ECO:0000259" key="5">
    <source>
        <dbReference type="Pfam" id="PF01523"/>
    </source>
</evidence>
<comment type="caution">
    <text evidence="8">The sequence shown here is derived from an EMBL/GenBank/DDBJ whole genome shotgun (WGS) entry which is preliminary data.</text>
</comment>
<evidence type="ECO:0000256" key="3">
    <source>
        <dbReference type="ARBA" id="ARBA00022801"/>
    </source>
</evidence>
<name>A0A520XEQ5_9DELT</name>
<comment type="similarity">
    <text evidence="1">Belongs to the peptidase U62 family.</text>
</comment>
<evidence type="ECO:0000256" key="2">
    <source>
        <dbReference type="ARBA" id="ARBA00022670"/>
    </source>
</evidence>
<dbReference type="GO" id="GO:0005829">
    <property type="term" value="C:cytosol"/>
    <property type="evidence" value="ECO:0007669"/>
    <property type="project" value="TreeGrafter"/>
</dbReference>
<reference evidence="8 9" key="1">
    <citation type="submission" date="2019-01" db="EMBL/GenBank/DDBJ databases">
        <title>Insights into ecological role of a new deltaproteobacterial order Candidatus Sinidesulfobacterales (Sva0485) by metagenomics and metatranscriptomics.</title>
        <authorList>
            <person name="Tan S."/>
            <person name="Liu J."/>
            <person name="Fang Y."/>
            <person name="Hedlund B."/>
            <person name="Lian Z.-H."/>
            <person name="Huang L.-Y."/>
            <person name="Li J.-T."/>
            <person name="Huang L.-N."/>
            <person name="Li W.-J."/>
            <person name="Jiang H.-C."/>
            <person name="Dong H.-L."/>
            <person name="Shu W.-S."/>
        </authorList>
    </citation>
    <scope>NUCLEOTIDE SEQUENCE [LARGE SCALE GENOMIC DNA]</scope>
    <source>
        <strain evidence="8">AP4</strain>
    </source>
</reference>
<dbReference type="InterPro" id="IPR002510">
    <property type="entry name" value="Metalloprtase-TldD/E_N"/>
</dbReference>
<feature type="domain" description="Metalloprotease TldD/E C-terminal" evidence="6">
    <location>
        <begin position="239"/>
        <end position="471"/>
    </location>
</feature>
<evidence type="ECO:0000313" key="8">
    <source>
        <dbReference type="EMBL" id="RZV39687.1"/>
    </source>
</evidence>
<keyword evidence="3" id="KW-0378">Hydrolase</keyword>
<gene>
    <name evidence="8" type="ORF">EVJ48_04035</name>
</gene>
<dbReference type="GO" id="GO:0006508">
    <property type="term" value="P:proteolysis"/>
    <property type="evidence" value="ECO:0007669"/>
    <property type="project" value="UniProtKB-KW"/>
</dbReference>
<feature type="domain" description="Metalloprotease TldD/E central" evidence="7">
    <location>
        <begin position="129"/>
        <end position="232"/>
    </location>
</feature>
<dbReference type="SUPFAM" id="SSF111283">
    <property type="entry name" value="Putative modulator of DNA gyrase, PmbA/TldD"/>
    <property type="match status" value="1"/>
</dbReference>
<dbReference type="Proteomes" id="UP000322454">
    <property type="component" value="Unassembled WGS sequence"/>
</dbReference>
<sequence>MNIEDINFKAVIDNARIGSDDFIDIFIESKVSTVLSNESKRLEKAIKGLILGAGIRLISNKKTYYAYTNNIEESNLLNIASQLKKAALSDIKNNEGNERSEDSSNLFLNFNEKKPKIDFNIIKDVTGVSIDEKLMKVSPVVDYSWNYDKKVVQVNVTYSDYKQDVLIVNSEGDLVKDYRENLAFLVNIVVSDGKKTEVGYESAGGFTGFEFFDANDPESIAKKALDRALSQLSAPFAPSGPMTVVLSSEAGGTMIHEAIGHGLEADIAGNGLSVYSDKIGEQVASNLITVIDDSSLVGKRGFYRFDDEGTCSRKNILVQDGVLKKYMSDRLSYVKYGYELTGNGRRQSYEHIPIVRMSNTMIAPGETNPEDIIRSAEDGLFVKKMGGGQVNTVTGDFVFDVMEGYIIKKGIVQEAVSGATLIGNGPDILKNIDMVGNDLGFGIGTCGKDGQGAPVADAQPTLRIPSIIVGGKNSK</sequence>
<dbReference type="InterPro" id="IPR045569">
    <property type="entry name" value="Metalloprtase-TldD/E_C"/>
</dbReference>